<gene>
    <name evidence="4" type="ORF">ENW73_01435</name>
</gene>
<evidence type="ECO:0000256" key="2">
    <source>
        <dbReference type="SAM" id="Coils"/>
    </source>
</evidence>
<dbReference type="GO" id="GO:0006355">
    <property type="term" value="P:regulation of DNA-templated transcription"/>
    <property type="evidence" value="ECO:0007669"/>
    <property type="project" value="InterPro"/>
</dbReference>
<reference evidence="4" key="1">
    <citation type="journal article" date="2020" name="mSystems">
        <title>Genome- and Community-Level Interaction Insights into Carbon Utilization and Element Cycling Functions of Hydrothermarchaeota in Hydrothermal Sediment.</title>
        <authorList>
            <person name="Zhou Z."/>
            <person name="Liu Y."/>
            <person name="Xu W."/>
            <person name="Pan J."/>
            <person name="Luo Z.H."/>
            <person name="Li M."/>
        </authorList>
    </citation>
    <scope>NUCLEOTIDE SEQUENCE [LARGE SCALE GENOMIC DNA]</scope>
    <source>
        <strain evidence="4">SpSt-876</strain>
    </source>
</reference>
<name>A0A7C6E9Z1_UNCW3</name>
<dbReference type="PROSITE" id="PS51913">
    <property type="entry name" value="HTH_HARE"/>
    <property type="match status" value="1"/>
</dbReference>
<protein>
    <recommendedName>
        <fullName evidence="3">HTH HARE-type domain-containing protein</fullName>
    </recommendedName>
</protein>
<evidence type="ECO:0000313" key="4">
    <source>
        <dbReference type="EMBL" id="HHS51515.1"/>
    </source>
</evidence>
<evidence type="ECO:0000259" key="3">
    <source>
        <dbReference type="PROSITE" id="PS51913"/>
    </source>
</evidence>
<keyword evidence="1" id="KW-0804">Transcription</keyword>
<dbReference type="EMBL" id="DTLI01000032">
    <property type="protein sequence ID" value="HHS51515.1"/>
    <property type="molecule type" value="Genomic_DNA"/>
</dbReference>
<organism evidence="4">
    <name type="scientific">candidate division WOR-3 bacterium</name>
    <dbReference type="NCBI Taxonomy" id="2052148"/>
    <lineage>
        <taxon>Bacteria</taxon>
        <taxon>Bacteria division WOR-3</taxon>
    </lineage>
</organism>
<feature type="coiled-coil region" evidence="2">
    <location>
        <begin position="15"/>
        <end position="49"/>
    </location>
</feature>
<dbReference type="Pfam" id="PF05066">
    <property type="entry name" value="HARE-HTH"/>
    <property type="match status" value="1"/>
</dbReference>
<feature type="domain" description="HTH HARE-type" evidence="3">
    <location>
        <begin position="67"/>
        <end position="133"/>
    </location>
</feature>
<keyword evidence="2" id="KW-0175">Coiled coil</keyword>
<sequence>MKPNIKNLSQEIGKIVENRIRLEILKEQATRLEKELATIRQEIEKIEIGKVARKTRVVKVRRPRGEKSAKELIIEVFKRTKRPMKAKELTEKLLERGFRSHREDPSRTVDSALRANPDLFRKVAPGTFELIKG</sequence>
<comment type="caution">
    <text evidence="4">The sequence shown here is derived from an EMBL/GenBank/DDBJ whole genome shotgun (WGS) entry which is preliminary data.</text>
</comment>
<dbReference type="InterPro" id="IPR007759">
    <property type="entry name" value="Asxl_HARE-HTH"/>
</dbReference>
<dbReference type="AlphaFoldDB" id="A0A7C6E9Z1"/>
<proteinExistence type="predicted"/>
<accession>A0A7C6E9Z1</accession>
<evidence type="ECO:0000256" key="1">
    <source>
        <dbReference type="ARBA" id="ARBA00023163"/>
    </source>
</evidence>